<dbReference type="PANTHER" id="PTHR43308:SF5">
    <property type="entry name" value="S-LAYER PROTEIN _ PEPTIDOGLYCAN ENDO-BETA-N-ACETYLGLUCOSAMINIDASE"/>
    <property type="match status" value="1"/>
</dbReference>
<dbReference type="Pfam" id="PF00395">
    <property type="entry name" value="SLH"/>
    <property type="match status" value="2"/>
</dbReference>
<feature type="domain" description="SLH" evidence="3">
    <location>
        <begin position="27"/>
        <end position="85"/>
    </location>
</feature>
<protein>
    <recommendedName>
        <fullName evidence="3">SLH domain-containing protein</fullName>
    </recommendedName>
</protein>
<dbReference type="Proteomes" id="UP000189761">
    <property type="component" value="Unassembled WGS sequence"/>
</dbReference>
<feature type="domain" description="SLH" evidence="3">
    <location>
        <begin position="86"/>
        <end position="149"/>
    </location>
</feature>
<proteinExistence type="predicted"/>
<keyword evidence="1 2" id="KW-0732">Signal</keyword>
<comment type="caution">
    <text evidence="4">The sequence shown here is derived from an EMBL/GenBank/DDBJ whole genome shotgun (WGS) entry which is preliminary data.</text>
</comment>
<dbReference type="EMBL" id="MTLA01000431">
    <property type="protein sequence ID" value="OOP65873.1"/>
    <property type="molecule type" value="Genomic_DNA"/>
</dbReference>
<dbReference type="RefSeq" id="WP_139358248.1">
    <property type="nucleotide sequence ID" value="NZ_MTLA01000431.1"/>
</dbReference>
<feature type="chain" id="PRO_5038372876" description="SLH domain-containing protein" evidence="2">
    <location>
        <begin position="30"/>
        <end position="163"/>
    </location>
</feature>
<dbReference type="InterPro" id="IPR001119">
    <property type="entry name" value="SLH_dom"/>
</dbReference>
<feature type="signal peptide" evidence="2">
    <location>
        <begin position="1"/>
        <end position="29"/>
    </location>
</feature>
<evidence type="ECO:0000313" key="4">
    <source>
        <dbReference type="EMBL" id="OOP65873.1"/>
    </source>
</evidence>
<evidence type="ECO:0000313" key="5">
    <source>
        <dbReference type="Proteomes" id="UP000189761"/>
    </source>
</evidence>
<keyword evidence="5" id="KW-1185">Reference proteome</keyword>
<accession>A0A8E2LC66</accession>
<dbReference type="AlphaFoldDB" id="A0A8E2LC66"/>
<evidence type="ECO:0000256" key="1">
    <source>
        <dbReference type="ARBA" id="ARBA00022729"/>
    </source>
</evidence>
<dbReference type="PROSITE" id="PS51272">
    <property type="entry name" value="SLH"/>
    <property type="match status" value="2"/>
</dbReference>
<evidence type="ECO:0000256" key="2">
    <source>
        <dbReference type="SAM" id="SignalP"/>
    </source>
</evidence>
<name>A0A8E2LC66_9BACI</name>
<feature type="non-terminal residue" evidence="4">
    <location>
        <position position="163"/>
    </location>
</feature>
<evidence type="ECO:0000259" key="3">
    <source>
        <dbReference type="PROSITE" id="PS51272"/>
    </source>
</evidence>
<organism evidence="4 5">
    <name type="scientific">Heyndrickxia oleronia</name>
    <dbReference type="NCBI Taxonomy" id="38875"/>
    <lineage>
        <taxon>Bacteria</taxon>
        <taxon>Bacillati</taxon>
        <taxon>Bacillota</taxon>
        <taxon>Bacilli</taxon>
        <taxon>Bacillales</taxon>
        <taxon>Bacillaceae</taxon>
        <taxon>Heyndrickxia</taxon>
    </lineage>
</organism>
<sequence>MAKKSRKVFATTATAALVASAVAPIASSAAGFSDVTKPEYKTAIDALAEAGILNGYENGTFKPENKVTRGEVAKVITLIRHLEDGTKTPFTDVKAGNWATPYIQTAYANGLIKGVTASKFDPSAPIKRGDLAILLHRADSKFGDVIGNNFPGVELVKATNNTT</sequence>
<reference evidence="4 5" key="1">
    <citation type="submission" date="2017-01" db="EMBL/GenBank/DDBJ databases">
        <title>Draft genome sequence of Bacillus oleronius.</title>
        <authorList>
            <person name="Allam M."/>
        </authorList>
    </citation>
    <scope>NUCLEOTIDE SEQUENCE [LARGE SCALE GENOMIC DNA]</scope>
    <source>
        <strain evidence="4 5">DSM 9356</strain>
    </source>
</reference>
<dbReference type="PANTHER" id="PTHR43308">
    <property type="entry name" value="OUTER MEMBRANE PROTEIN ALPHA-RELATED"/>
    <property type="match status" value="1"/>
</dbReference>
<dbReference type="InterPro" id="IPR051465">
    <property type="entry name" value="Cell_Envelope_Struct_Comp"/>
</dbReference>
<gene>
    <name evidence="4" type="ORF">BWZ43_23945</name>
</gene>